<feature type="binding site" evidence="2">
    <location>
        <position position="82"/>
    </location>
    <ligand>
        <name>a divalent metal cation</name>
        <dbReference type="ChEBI" id="CHEBI:60240"/>
        <label>1</label>
    </ligand>
</feature>
<sequence length="391" mass="41697">MASSSASTTSCSPFTQAVVGAMRKLYPEELADKSFDNTGLLLEAPFEPTRRQKNSVLLAIDLTTAVADEAIKRQDSAVVAYHPIIFRGLKSITLADTQQRSLLRLAQHGISVYSPHTAVDTVPNGMADWLCDVVTGNFSRCSSSPTDGLKPNIQTCASSFYSAPTYPQSHAVPSTTNTESDISSSSFSSSSPSQQMPHSRSTIHPSPSASIPDGFEGAGAGRLVTFESAQPLTTLIDHIGRGVGLQPGIPIAIPQGQSVDSIQIRTVGMCPGSGSGVLLRGGQIPDLLFTGEMSHHETLAATERGSVVISLAHSNSERGYLRAVMQSKLKEELSRRWETERTAALKAMRESAKQGGAAPWTSAEDVYADDTVDVAVSEADRDPYGIMIWRA</sequence>
<evidence type="ECO:0008006" key="6">
    <source>
        <dbReference type="Google" id="ProtNLM"/>
    </source>
</evidence>
<name>A0A8J8WGN6_9EURO</name>
<dbReference type="GO" id="GO:0005739">
    <property type="term" value="C:mitochondrion"/>
    <property type="evidence" value="ECO:0007669"/>
    <property type="project" value="TreeGrafter"/>
</dbReference>
<dbReference type="GO" id="GO:0046872">
    <property type="term" value="F:metal ion binding"/>
    <property type="evidence" value="ECO:0007669"/>
    <property type="project" value="UniProtKB-KW"/>
</dbReference>
<feature type="binding site" evidence="2">
    <location>
        <position position="120"/>
    </location>
    <ligand>
        <name>a divalent metal cation</name>
        <dbReference type="ChEBI" id="CHEBI:60240"/>
        <label>1</label>
    </ligand>
</feature>
<keyword evidence="5" id="KW-1185">Reference proteome</keyword>
<dbReference type="OrthoDB" id="3345469at2759"/>
<proteinExistence type="inferred from homology"/>
<feature type="binding site" evidence="2">
    <location>
        <position position="317"/>
    </location>
    <ligand>
        <name>a divalent metal cation</name>
        <dbReference type="ChEBI" id="CHEBI:60240"/>
        <label>1</label>
    </ligand>
</feature>
<dbReference type="Gene3D" id="3.40.1390.30">
    <property type="entry name" value="NIF3 (NGG1p interacting factor 3)-like"/>
    <property type="match status" value="2"/>
</dbReference>
<evidence type="ECO:0000313" key="4">
    <source>
        <dbReference type="EMBL" id="KAF7713671.1"/>
    </source>
</evidence>
<protein>
    <recommendedName>
        <fullName evidence="6">NGG1 interacting factor Nif3</fullName>
    </recommendedName>
</protein>
<organism evidence="4 5">
    <name type="scientific">Penicillium ucsense</name>
    <dbReference type="NCBI Taxonomy" id="2839758"/>
    <lineage>
        <taxon>Eukaryota</taxon>
        <taxon>Fungi</taxon>
        <taxon>Dikarya</taxon>
        <taxon>Ascomycota</taxon>
        <taxon>Pezizomycotina</taxon>
        <taxon>Eurotiomycetes</taxon>
        <taxon>Eurotiomycetidae</taxon>
        <taxon>Eurotiales</taxon>
        <taxon>Aspergillaceae</taxon>
        <taxon>Penicillium</taxon>
    </lineage>
</organism>
<dbReference type="EMBL" id="WIWV01000110">
    <property type="protein sequence ID" value="KAF7713671.1"/>
    <property type="molecule type" value="Genomic_DNA"/>
</dbReference>
<dbReference type="PANTHER" id="PTHR13799:SF13">
    <property type="entry name" value="NIF3-LIKE PROTEIN 1"/>
    <property type="match status" value="1"/>
</dbReference>
<feature type="region of interest" description="Disordered" evidence="3">
    <location>
        <begin position="169"/>
        <end position="215"/>
    </location>
</feature>
<dbReference type="Proteomes" id="UP000631181">
    <property type="component" value="Unassembled WGS sequence"/>
</dbReference>
<feature type="binding site" evidence="2">
    <location>
        <position position="313"/>
    </location>
    <ligand>
        <name>a divalent metal cation</name>
        <dbReference type="ChEBI" id="CHEBI:60240"/>
        <label>1</label>
    </ligand>
</feature>
<keyword evidence="2" id="KW-0479">Metal-binding</keyword>
<comment type="similarity">
    <text evidence="1">Belongs to the GTP cyclohydrolase I type 2/NIF3 family.</text>
</comment>
<comment type="caution">
    <text evidence="4">The sequence shown here is derived from an EMBL/GenBank/DDBJ whole genome shotgun (WGS) entry which is preliminary data.</text>
</comment>
<dbReference type="PANTHER" id="PTHR13799">
    <property type="entry name" value="NGG1 INTERACTING FACTOR 3"/>
    <property type="match status" value="1"/>
</dbReference>
<dbReference type="Pfam" id="PF01784">
    <property type="entry name" value="DUF34_NIF3"/>
    <property type="match status" value="1"/>
</dbReference>
<gene>
    <name evidence="4" type="ORF">PECM_000833</name>
</gene>
<evidence type="ECO:0000256" key="2">
    <source>
        <dbReference type="PIRSR" id="PIRSR602678-1"/>
    </source>
</evidence>
<feature type="compositionally biased region" description="Low complexity" evidence="3">
    <location>
        <begin position="174"/>
        <end position="200"/>
    </location>
</feature>
<evidence type="ECO:0000256" key="1">
    <source>
        <dbReference type="ARBA" id="ARBA00006964"/>
    </source>
</evidence>
<dbReference type="AlphaFoldDB" id="A0A8J8WGN6"/>
<reference evidence="4" key="1">
    <citation type="journal article" date="2020" name="Front. Microbiol.">
        <title>Gene regulatory networks of Penicillium echinulatum 2HH and Penicillium oxalicum 114-2 inferred by a computational biology approach.</title>
        <authorList>
            <person name="Lenz A.R."/>
            <person name="Galan-Vasquez E."/>
            <person name="Balbinot E."/>
            <person name="De Abreu F.P."/>
            <person name="De Oliveira N.S."/>
            <person name="Da Rosa L.O."/>
            <person name="De Avila E Silva S."/>
            <person name="Camassola M."/>
            <person name="Dillon A.J.P."/>
            <person name="Perez-Rueda E."/>
        </authorList>
    </citation>
    <scope>NUCLEOTIDE SEQUENCE</scope>
    <source>
        <strain evidence="4">S1M29</strain>
    </source>
</reference>
<evidence type="ECO:0000256" key="3">
    <source>
        <dbReference type="SAM" id="MobiDB-lite"/>
    </source>
</evidence>
<dbReference type="InterPro" id="IPR002678">
    <property type="entry name" value="DUF34/NIF3"/>
</dbReference>
<dbReference type="InterPro" id="IPR036069">
    <property type="entry name" value="DUF34/NIF3_sf"/>
</dbReference>
<accession>A0A8J8WGN6</accession>
<dbReference type="FunFam" id="3.40.1390.30:FF:000008">
    <property type="entry name" value="NGG1 interacting factor Nif3"/>
    <property type="match status" value="1"/>
</dbReference>
<dbReference type="SUPFAM" id="SSF102705">
    <property type="entry name" value="NIF3 (NGG1p interacting factor 3)-like"/>
    <property type="match status" value="1"/>
</dbReference>
<evidence type="ECO:0000313" key="5">
    <source>
        <dbReference type="Proteomes" id="UP000631181"/>
    </source>
</evidence>
<dbReference type="FunFam" id="3.40.1390.30:FF:000001">
    <property type="entry name" value="GTP cyclohydrolase 1 type 2"/>
    <property type="match status" value="1"/>
</dbReference>